<evidence type="ECO:0000256" key="1">
    <source>
        <dbReference type="ARBA" id="ARBA00004370"/>
    </source>
</evidence>
<proteinExistence type="predicted"/>
<keyword evidence="7" id="KW-1133">Transmembrane helix</keyword>
<keyword evidence="9" id="KW-0472">Membrane</keyword>
<dbReference type="KEGG" id="nli:G3M70_01665"/>
<dbReference type="GO" id="GO:0005886">
    <property type="term" value="C:plasma membrane"/>
    <property type="evidence" value="ECO:0007669"/>
    <property type="project" value="InterPro"/>
</dbReference>
<accession>A0A7T0BTD9</accession>
<dbReference type="PANTHER" id="PTHR34128:SF2">
    <property type="entry name" value="CYTOCHROME C-TYPE BIOGENESIS PROTEIN CCME HOMOLOG, MITOCHONDRIAL"/>
    <property type="match status" value="1"/>
</dbReference>
<dbReference type="EMBL" id="CP048685">
    <property type="protein sequence ID" value="QPJ60662.1"/>
    <property type="molecule type" value="Genomic_DNA"/>
</dbReference>
<comment type="subcellular location">
    <subcellularLocation>
        <location evidence="1">Membrane</location>
    </subcellularLocation>
</comment>
<dbReference type="GO" id="GO:0017003">
    <property type="term" value="P:protein-heme linkage"/>
    <property type="evidence" value="ECO:0007669"/>
    <property type="project" value="InterPro"/>
</dbReference>
<keyword evidence="4" id="KW-0479">Metal-binding</keyword>
<evidence type="ECO:0000256" key="6">
    <source>
        <dbReference type="ARBA" id="ARBA00022968"/>
    </source>
</evidence>
<evidence type="ECO:0000256" key="9">
    <source>
        <dbReference type="ARBA" id="ARBA00023136"/>
    </source>
</evidence>
<evidence type="ECO:0000256" key="4">
    <source>
        <dbReference type="ARBA" id="ARBA00022723"/>
    </source>
</evidence>
<dbReference type="GO" id="GO:0046872">
    <property type="term" value="F:metal ion binding"/>
    <property type="evidence" value="ECO:0007669"/>
    <property type="project" value="UniProtKB-KW"/>
</dbReference>
<organism evidence="11 12">
    <name type="scientific">Candidatus Nitronauta litoralis</name>
    <dbReference type="NCBI Taxonomy" id="2705533"/>
    <lineage>
        <taxon>Bacteria</taxon>
        <taxon>Pseudomonadati</taxon>
        <taxon>Nitrospinota/Tectimicrobiota group</taxon>
        <taxon>Nitrospinota</taxon>
        <taxon>Nitrospinia</taxon>
        <taxon>Nitrospinales</taxon>
        <taxon>Nitrospinaceae</taxon>
        <taxon>Candidatus Nitronauta</taxon>
    </lineage>
</organism>
<protein>
    <submittedName>
        <fullName evidence="11">Cytochrome c maturation protein CcmE</fullName>
    </submittedName>
</protein>
<evidence type="ECO:0000256" key="7">
    <source>
        <dbReference type="ARBA" id="ARBA00022989"/>
    </source>
</evidence>
<sequence>MQHKKLKFALGSLLIVGAIGFLITSSISSTSKFYFTVDELAASSQVSPGTGLKVKGNVVQGSISRNPDDYLDVAFSIEFKNATLPVKYSGVTPDMFKDGNEVVVEGTLDRQGTFHASTLMTSCPSKYEAEKEAGKSHPGDIPMTGEQVPDRPAPDFSSKTTI</sequence>
<dbReference type="Proteomes" id="UP000594688">
    <property type="component" value="Chromosome"/>
</dbReference>
<evidence type="ECO:0000256" key="8">
    <source>
        <dbReference type="ARBA" id="ARBA00023004"/>
    </source>
</evidence>
<dbReference type="InterPro" id="IPR004329">
    <property type="entry name" value="CcmE"/>
</dbReference>
<keyword evidence="8" id="KW-0408">Iron</keyword>
<dbReference type="GO" id="GO:0020037">
    <property type="term" value="F:heme binding"/>
    <property type="evidence" value="ECO:0007669"/>
    <property type="project" value="InterPro"/>
</dbReference>
<evidence type="ECO:0000313" key="12">
    <source>
        <dbReference type="Proteomes" id="UP000594688"/>
    </source>
</evidence>
<evidence type="ECO:0000256" key="3">
    <source>
        <dbReference type="ARBA" id="ARBA00022692"/>
    </source>
</evidence>
<keyword evidence="3" id="KW-0812">Transmembrane</keyword>
<keyword evidence="2" id="KW-0349">Heme</keyword>
<name>A0A7T0BTD9_9BACT</name>
<keyword evidence="6" id="KW-0735">Signal-anchor</keyword>
<gene>
    <name evidence="11" type="ORF">G3M70_01665</name>
</gene>
<dbReference type="GO" id="GO:0017004">
    <property type="term" value="P:cytochrome complex assembly"/>
    <property type="evidence" value="ECO:0007669"/>
    <property type="project" value="UniProtKB-KW"/>
</dbReference>
<dbReference type="InterPro" id="IPR012340">
    <property type="entry name" value="NA-bd_OB-fold"/>
</dbReference>
<reference evidence="11 12" key="1">
    <citation type="submission" date="2020-02" db="EMBL/GenBank/DDBJ databases">
        <title>Genomic and physiological characterization of two novel Nitrospinaceae genera.</title>
        <authorList>
            <person name="Mueller A.J."/>
            <person name="Jung M.-Y."/>
            <person name="Strachan C.R."/>
            <person name="Herbold C.W."/>
            <person name="Kirkegaard R.H."/>
            <person name="Daims H."/>
        </authorList>
    </citation>
    <scope>NUCLEOTIDE SEQUENCE [LARGE SCALE GENOMIC DNA]</scope>
    <source>
        <strain evidence="11">EB</strain>
    </source>
</reference>
<evidence type="ECO:0000313" key="11">
    <source>
        <dbReference type="EMBL" id="QPJ60662.1"/>
    </source>
</evidence>
<feature type="compositionally biased region" description="Basic and acidic residues" evidence="10">
    <location>
        <begin position="127"/>
        <end position="138"/>
    </location>
</feature>
<dbReference type="InterPro" id="IPR036127">
    <property type="entry name" value="CcmE-like_sf"/>
</dbReference>
<dbReference type="PANTHER" id="PTHR34128">
    <property type="entry name" value="CYTOCHROME C-TYPE BIOGENESIS PROTEIN CCME HOMOLOG, MITOCHONDRIAL"/>
    <property type="match status" value="1"/>
</dbReference>
<evidence type="ECO:0000256" key="10">
    <source>
        <dbReference type="SAM" id="MobiDB-lite"/>
    </source>
</evidence>
<dbReference type="Gene3D" id="2.40.50.140">
    <property type="entry name" value="Nucleic acid-binding proteins"/>
    <property type="match status" value="1"/>
</dbReference>
<feature type="region of interest" description="Disordered" evidence="10">
    <location>
        <begin position="127"/>
        <end position="162"/>
    </location>
</feature>
<evidence type="ECO:0000256" key="5">
    <source>
        <dbReference type="ARBA" id="ARBA00022748"/>
    </source>
</evidence>
<dbReference type="SUPFAM" id="SSF82093">
    <property type="entry name" value="Heme chaperone CcmE"/>
    <property type="match status" value="1"/>
</dbReference>
<keyword evidence="5" id="KW-0201">Cytochrome c-type biogenesis</keyword>
<dbReference type="Pfam" id="PF03100">
    <property type="entry name" value="CcmE"/>
    <property type="match status" value="1"/>
</dbReference>
<evidence type="ECO:0000256" key="2">
    <source>
        <dbReference type="ARBA" id="ARBA00022617"/>
    </source>
</evidence>
<dbReference type="AlphaFoldDB" id="A0A7T0BTD9"/>